<accession>A0A0J9YBE6</accession>
<reference evidence="1" key="2">
    <citation type="submission" date="2012-12" db="EMBL/GenBank/DDBJ databases">
        <authorList>
            <person name="Gao Y.W."/>
            <person name="Fan S.T."/>
            <person name="Sun H.T."/>
            <person name="Wang Z."/>
            <person name="Gao X.L."/>
            <person name="Li Y.G."/>
            <person name="Wang T.C."/>
            <person name="Zhang K."/>
            <person name="Xu W.W."/>
            <person name="Yu Z.J."/>
            <person name="Xia X.Z."/>
        </authorList>
    </citation>
    <scope>NUCLEOTIDE SEQUENCE</scope>
    <source>
        <strain evidence="1">FR3</strain>
    </source>
</reference>
<dbReference type="WormBase" id="Bm13066">
    <property type="protein sequence ID" value="BM27211"/>
    <property type="gene ID" value="WBGene00233327"/>
</dbReference>
<evidence type="ECO:0000313" key="3">
    <source>
        <dbReference type="Proteomes" id="UP000006672"/>
    </source>
</evidence>
<dbReference type="WBParaSite" id="Bm13066.1">
    <property type="protein sequence ID" value="Bm13066.1"/>
    <property type="gene ID" value="WBGene00233327"/>
</dbReference>
<reference evidence="1 3" key="1">
    <citation type="journal article" date="2007" name="Science">
        <title>Draft genome of the filarial nematode parasite Brugia malayi.</title>
        <authorList>
            <person name="Ghedin E."/>
            <person name="Wang S."/>
            <person name="Spiro D."/>
            <person name="Caler E."/>
            <person name="Zhao Q."/>
            <person name="Crabtree J."/>
            <person name="Allen J.E."/>
            <person name="Delcher A.L."/>
            <person name="Guiliano D.B."/>
            <person name="Miranda-Saavedra D."/>
            <person name="Angiuoli S.V."/>
            <person name="Creasy T."/>
            <person name="Amedeo P."/>
            <person name="Haas B."/>
            <person name="El-Sayed N.M."/>
            <person name="Wortman J.R."/>
            <person name="Feldblyum T."/>
            <person name="Tallon L."/>
            <person name="Schatz M."/>
            <person name="Shumway M."/>
            <person name="Koo H."/>
            <person name="Salzberg S.L."/>
            <person name="Schobel S."/>
            <person name="Pertea M."/>
            <person name="Pop M."/>
            <person name="White O."/>
            <person name="Barton G.J."/>
            <person name="Carlow C.K."/>
            <person name="Crawford M.J."/>
            <person name="Daub J."/>
            <person name="Dimmic M.W."/>
            <person name="Estes C.F."/>
            <person name="Foster J.M."/>
            <person name="Ganatra M."/>
            <person name="Gregory W.F."/>
            <person name="Johnson N.M."/>
            <person name="Jin J."/>
            <person name="Komuniecki R."/>
            <person name="Korf I."/>
            <person name="Kumar S."/>
            <person name="Laney S."/>
            <person name="Li B.W."/>
            <person name="Li W."/>
            <person name="Lindblom T.H."/>
            <person name="Lustigman S."/>
            <person name="Ma D."/>
            <person name="Maina C.V."/>
            <person name="Martin D.M."/>
            <person name="McCarter J.P."/>
            <person name="McReynolds L."/>
            <person name="Mitreva M."/>
            <person name="Nutman T.B."/>
            <person name="Parkinson J."/>
            <person name="Peregrin-Alvarez J.M."/>
            <person name="Poole C."/>
            <person name="Ren Q."/>
            <person name="Saunders L."/>
            <person name="Sluder A.E."/>
            <person name="Smith K."/>
            <person name="Stanke M."/>
            <person name="Unnasch T.R."/>
            <person name="Ware J."/>
            <person name="Wei A.D."/>
            <person name="Weil G."/>
            <person name="Williams D.J."/>
            <person name="Zhang Y."/>
            <person name="Williams S.A."/>
            <person name="Fraser-Liggett C."/>
            <person name="Slatko B."/>
            <person name="Blaxter M.L."/>
            <person name="Scott A.L."/>
        </authorList>
    </citation>
    <scope>NUCLEOTIDE SEQUENCE</scope>
    <source>
        <strain evidence="1 3">FR3</strain>
    </source>
</reference>
<dbReference type="EMBL" id="LN856929">
    <property type="protein sequence ID" value="CDQ05880.1"/>
    <property type="molecule type" value="Genomic_DNA"/>
</dbReference>
<evidence type="ECO:0000313" key="2">
    <source>
        <dbReference type="EMBL" id="VIP00260.1"/>
    </source>
</evidence>
<reference evidence="4" key="4">
    <citation type="submission" date="2019-12" db="UniProtKB">
        <authorList>
            <consortium name="WormBaseParasite"/>
        </authorList>
    </citation>
    <scope>IDENTIFICATION</scope>
</reference>
<dbReference type="KEGG" id="bmy:BM_BM13066"/>
<evidence type="ECO:0000313" key="1">
    <source>
        <dbReference type="EMBL" id="CDQ05880.1"/>
    </source>
</evidence>
<evidence type="ECO:0000313" key="4">
    <source>
        <dbReference type="WBParaSite" id="Bm13066.1"/>
    </source>
</evidence>
<dbReference type="AlphaFoldDB" id="A0A0J9YBE6"/>
<keyword evidence="3" id="KW-1185">Reference proteome</keyword>
<dbReference type="CTD" id="6100077"/>
<sequence>MCVCVCIYKRVPAASSTQPSLYEHYFTGHRSKNSSITVNNVTGLSAKVFEDKVMEHEEKLVARQSEISYMDDKRLFQLFVKSS</sequence>
<name>A0A0J9YBE6_BRUMA</name>
<dbReference type="EMBL" id="CAAKNF010000034">
    <property type="protein sequence ID" value="VIP00260.1"/>
    <property type="molecule type" value="Genomic_DNA"/>
</dbReference>
<gene>
    <name evidence="1 4 5" type="ORF">Bm13066</name>
    <name evidence="2" type="ORF">BM_BM13066</name>
    <name evidence="1" type="ORF">BM_Bm13066</name>
</gene>
<reference evidence="2" key="3">
    <citation type="submission" date="2019-04" db="EMBL/GenBank/DDBJ databases">
        <authorList>
            <person name="Howe K."/>
            <person name="Paulini M."/>
            <person name="Williams G."/>
        </authorList>
    </citation>
    <scope>NUCLEOTIDE SEQUENCE [LARGE SCALE GENOMIC DNA]</scope>
    <source>
        <strain evidence="2">FR3</strain>
    </source>
</reference>
<dbReference type="GeneID" id="6100077"/>
<dbReference type="Proteomes" id="UP000006672">
    <property type="component" value="Unassembled WGS sequence"/>
</dbReference>
<protein>
    <submittedName>
        <fullName evidence="1 4">Bm13066</fullName>
    </submittedName>
</protein>
<proteinExistence type="predicted"/>
<evidence type="ECO:0000313" key="5">
    <source>
        <dbReference type="WormBase" id="Bm13066"/>
    </source>
</evidence>
<organism evidence="1">
    <name type="scientific">Brugia malayi</name>
    <name type="common">Filarial nematode worm</name>
    <dbReference type="NCBI Taxonomy" id="6279"/>
    <lineage>
        <taxon>Eukaryota</taxon>
        <taxon>Metazoa</taxon>
        <taxon>Ecdysozoa</taxon>
        <taxon>Nematoda</taxon>
        <taxon>Chromadorea</taxon>
        <taxon>Rhabditida</taxon>
        <taxon>Spirurina</taxon>
        <taxon>Spiruromorpha</taxon>
        <taxon>Filarioidea</taxon>
        <taxon>Onchocercidae</taxon>
        <taxon>Brugia</taxon>
    </lineage>
</organism>
<accession>A0A4E9FWU8</accession>
<dbReference type="RefSeq" id="XP_042938899.1">
    <property type="nucleotide sequence ID" value="XM_043082965.1"/>
</dbReference>